<dbReference type="AlphaFoldDB" id="A0AAD8A1D1"/>
<dbReference type="Proteomes" id="UP001233999">
    <property type="component" value="Unassembled WGS sequence"/>
</dbReference>
<proteinExistence type="predicted"/>
<reference evidence="1" key="1">
    <citation type="journal article" date="2023" name="IScience">
        <title>Live-bearing cockroach genome reveals convergent evolutionary mechanisms linked to viviparity in insects and beyond.</title>
        <authorList>
            <person name="Fouks B."/>
            <person name="Harrison M.C."/>
            <person name="Mikhailova A.A."/>
            <person name="Marchal E."/>
            <person name="English S."/>
            <person name="Carruthers M."/>
            <person name="Jennings E.C."/>
            <person name="Chiamaka E.L."/>
            <person name="Frigard R.A."/>
            <person name="Pippel M."/>
            <person name="Attardo G.M."/>
            <person name="Benoit J.B."/>
            <person name="Bornberg-Bauer E."/>
            <person name="Tobe S.S."/>
        </authorList>
    </citation>
    <scope>NUCLEOTIDE SEQUENCE</scope>
    <source>
        <strain evidence="1">Stay&amp;Tobe</strain>
    </source>
</reference>
<feature type="non-terminal residue" evidence="1">
    <location>
        <position position="49"/>
    </location>
</feature>
<gene>
    <name evidence="1" type="ORF">L9F63_017117</name>
</gene>
<name>A0AAD8A1D1_DIPPU</name>
<evidence type="ECO:0000313" key="1">
    <source>
        <dbReference type="EMBL" id="KAJ9589673.1"/>
    </source>
</evidence>
<feature type="non-terminal residue" evidence="1">
    <location>
        <position position="1"/>
    </location>
</feature>
<comment type="caution">
    <text evidence="1">The sequence shown here is derived from an EMBL/GenBank/DDBJ whole genome shotgun (WGS) entry which is preliminary data.</text>
</comment>
<evidence type="ECO:0000313" key="2">
    <source>
        <dbReference type="Proteomes" id="UP001233999"/>
    </source>
</evidence>
<protein>
    <submittedName>
        <fullName evidence="1">Uncharacterized protein</fullName>
    </submittedName>
</protein>
<organism evidence="1 2">
    <name type="scientific">Diploptera punctata</name>
    <name type="common">Pacific beetle cockroach</name>
    <dbReference type="NCBI Taxonomy" id="6984"/>
    <lineage>
        <taxon>Eukaryota</taxon>
        <taxon>Metazoa</taxon>
        <taxon>Ecdysozoa</taxon>
        <taxon>Arthropoda</taxon>
        <taxon>Hexapoda</taxon>
        <taxon>Insecta</taxon>
        <taxon>Pterygota</taxon>
        <taxon>Neoptera</taxon>
        <taxon>Polyneoptera</taxon>
        <taxon>Dictyoptera</taxon>
        <taxon>Blattodea</taxon>
        <taxon>Blaberoidea</taxon>
        <taxon>Blaberidae</taxon>
        <taxon>Diplopterinae</taxon>
        <taxon>Diploptera</taxon>
    </lineage>
</organism>
<sequence length="49" mass="5680">NVASRGTSLTEIFIMRTNKAHKQLATFYNFLSRCKETQETTKRQRSSSL</sequence>
<keyword evidence="2" id="KW-1185">Reference proteome</keyword>
<accession>A0AAD8A1D1</accession>
<dbReference type="EMBL" id="JASPKZ010004919">
    <property type="protein sequence ID" value="KAJ9589673.1"/>
    <property type="molecule type" value="Genomic_DNA"/>
</dbReference>
<reference evidence="1" key="2">
    <citation type="submission" date="2023-05" db="EMBL/GenBank/DDBJ databases">
        <authorList>
            <person name="Fouks B."/>
        </authorList>
    </citation>
    <scope>NUCLEOTIDE SEQUENCE</scope>
    <source>
        <strain evidence="1">Stay&amp;Tobe</strain>
        <tissue evidence="1">Testes</tissue>
    </source>
</reference>